<accession>A0A0F9VBT9</accession>
<gene>
    <name evidence="1" type="ORF">LCGC14_0424380</name>
</gene>
<dbReference type="AlphaFoldDB" id="A0A0F9VBT9"/>
<protein>
    <submittedName>
        <fullName evidence="1">Uncharacterized protein</fullName>
    </submittedName>
</protein>
<dbReference type="EMBL" id="LAZR01000391">
    <property type="protein sequence ID" value="KKN71021.1"/>
    <property type="molecule type" value="Genomic_DNA"/>
</dbReference>
<comment type="caution">
    <text evidence="1">The sequence shown here is derived from an EMBL/GenBank/DDBJ whole genome shotgun (WGS) entry which is preliminary data.</text>
</comment>
<evidence type="ECO:0000313" key="1">
    <source>
        <dbReference type="EMBL" id="KKN71021.1"/>
    </source>
</evidence>
<organism evidence="1">
    <name type="scientific">marine sediment metagenome</name>
    <dbReference type="NCBI Taxonomy" id="412755"/>
    <lineage>
        <taxon>unclassified sequences</taxon>
        <taxon>metagenomes</taxon>
        <taxon>ecological metagenomes</taxon>
    </lineage>
</organism>
<sequence length="69" mass="7722">MALTEMDIRLALVCCLEAGGHPDRGPYQWDADTDIYTIRTISFRGDAVRAMMETARFREAKALVKNDGS</sequence>
<name>A0A0F9VBT9_9ZZZZ</name>
<reference evidence="1" key="1">
    <citation type="journal article" date="2015" name="Nature">
        <title>Complex archaea that bridge the gap between prokaryotes and eukaryotes.</title>
        <authorList>
            <person name="Spang A."/>
            <person name="Saw J.H."/>
            <person name="Jorgensen S.L."/>
            <person name="Zaremba-Niedzwiedzka K."/>
            <person name="Martijn J."/>
            <person name="Lind A.E."/>
            <person name="van Eijk R."/>
            <person name="Schleper C."/>
            <person name="Guy L."/>
            <person name="Ettema T.J."/>
        </authorList>
    </citation>
    <scope>NUCLEOTIDE SEQUENCE</scope>
</reference>
<proteinExistence type="predicted"/>